<proteinExistence type="inferred from homology"/>
<name>A0A1R2CIT8_9CILI</name>
<sequence>MEKITERKDQFQKINYEKVSQSREKFAVELRKSKRKEFIQGRRKKSDLINCLLQKDTLMNSILCEPEEDEGNLIEIEDIQLLIQSLKGDSLDQISAINTIKDLVSNNNMIAEKFVEHRIIDVILPLIQQRTISELKSLGYLIICNIASSTKLCVNKLLEADIITIIFKELNSNQYEIFDTLFWTISNLLGDNDNTVFIEITDMNFFEITFNCINQYKSNKFLDVVAWTLINAVHYENLITKTHLDTILKIALILLETDDLEVKYKTIQFIMLLIRKDNEKIDFISHSIFLNKCFELWDIRELSIMILRLCANISCGNNSHLQILLDLNILDYLEKSLIGNQNSYEITQVFFCLSNIAAGNTSQVKAISNHSMFFISLNGILCEDEKVQEEATYYLRNFTMLCERKTLKKMFSMHFLKGITDGFQYAKTNNSIMNLLISYDMVAKVVDKTDLFAENCHWILEDLIKHKNPEIYSKSSEILEKYYGITENLENTYVVMV</sequence>
<dbReference type="Gene3D" id="1.25.10.10">
    <property type="entry name" value="Leucine-rich Repeat Variant"/>
    <property type="match status" value="1"/>
</dbReference>
<gene>
    <name evidence="4" type="ORF">SteCoe_9071</name>
</gene>
<keyword evidence="2" id="KW-0813">Transport</keyword>
<evidence type="ECO:0008006" key="6">
    <source>
        <dbReference type="Google" id="ProtNLM"/>
    </source>
</evidence>
<dbReference type="Proteomes" id="UP000187209">
    <property type="component" value="Unassembled WGS sequence"/>
</dbReference>
<accession>A0A1R2CIT8</accession>
<evidence type="ECO:0000313" key="4">
    <source>
        <dbReference type="EMBL" id="OMJ88870.1"/>
    </source>
</evidence>
<evidence type="ECO:0000256" key="1">
    <source>
        <dbReference type="ARBA" id="ARBA00010394"/>
    </source>
</evidence>
<dbReference type="PANTHER" id="PTHR23316">
    <property type="entry name" value="IMPORTIN ALPHA"/>
    <property type="match status" value="1"/>
</dbReference>
<dbReference type="EMBL" id="MPUH01000139">
    <property type="protein sequence ID" value="OMJ88870.1"/>
    <property type="molecule type" value="Genomic_DNA"/>
</dbReference>
<evidence type="ECO:0000256" key="2">
    <source>
        <dbReference type="ARBA" id="ARBA00022448"/>
    </source>
</evidence>
<dbReference type="InterPro" id="IPR011989">
    <property type="entry name" value="ARM-like"/>
</dbReference>
<keyword evidence="3" id="KW-0653">Protein transport</keyword>
<keyword evidence="5" id="KW-1185">Reference proteome</keyword>
<dbReference type="GO" id="GO:0015031">
    <property type="term" value="P:protein transport"/>
    <property type="evidence" value="ECO:0007669"/>
    <property type="project" value="UniProtKB-KW"/>
</dbReference>
<organism evidence="4 5">
    <name type="scientific">Stentor coeruleus</name>
    <dbReference type="NCBI Taxonomy" id="5963"/>
    <lineage>
        <taxon>Eukaryota</taxon>
        <taxon>Sar</taxon>
        <taxon>Alveolata</taxon>
        <taxon>Ciliophora</taxon>
        <taxon>Postciliodesmatophora</taxon>
        <taxon>Heterotrichea</taxon>
        <taxon>Heterotrichida</taxon>
        <taxon>Stentoridae</taxon>
        <taxon>Stentor</taxon>
    </lineage>
</organism>
<dbReference type="InterPro" id="IPR016024">
    <property type="entry name" value="ARM-type_fold"/>
</dbReference>
<comment type="caution">
    <text evidence="4">The sequence shown here is derived from an EMBL/GenBank/DDBJ whole genome shotgun (WGS) entry which is preliminary data.</text>
</comment>
<comment type="similarity">
    <text evidence="1">Belongs to the importin alpha family.</text>
</comment>
<dbReference type="SUPFAM" id="SSF48371">
    <property type="entry name" value="ARM repeat"/>
    <property type="match status" value="1"/>
</dbReference>
<reference evidence="4 5" key="1">
    <citation type="submission" date="2016-11" db="EMBL/GenBank/DDBJ databases">
        <title>The macronuclear genome of Stentor coeruleus: a giant cell with tiny introns.</title>
        <authorList>
            <person name="Slabodnick M."/>
            <person name="Ruby J.G."/>
            <person name="Reiff S.B."/>
            <person name="Swart E.C."/>
            <person name="Gosai S."/>
            <person name="Prabakaran S."/>
            <person name="Witkowska E."/>
            <person name="Larue G.E."/>
            <person name="Fisher S."/>
            <person name="Freeman R.M."/>
            <person name="Gunawardena J."/>
            <person name="Chu W."/>
            <person name="Stover N.A."/>
            <person name="Gregory B.D."/>
            <person name="Nowacki M."/>
            <person name="Derisi J."/>
            <person name="Roy S.W."/>
            <person name="Marshall W.F."/>
            <person name="Sood P."/>
        </authorList>
    </citation>
    <scope>NUCLEOTIDE SEQUENCE [LARGE SCALE GENOMIC DNA]</scope>
    <source>
        <strain evidence="4">WM001</strain>
    </source>
</reference>
<dbReference type="AlphaFoldDB" id="A0A1R2CIT8"/>
<evidence type="ECO:0000256" key="3">
    <source>
        <dbReference type="ARBA" id="ARBA00022927"/>
    </source>
</evidence>
<dbReference type="OrthoDB" id="29145at2759"/>
<protein>
    <recommendedName>
        <fullName evidence="6">Importin subunit alpha</fullName>
    </recommendedName>
</protein>
<evidence type="ECO:0000313" key="5">
    <source>
        <dbReference type="Proteomes" id="UP000187209"/>
    </source>
</evidence>